<comment type="caution">
    <text evidence="1">The sequence shown here is derived from an EMBL/GenBank/DDBJ whole genome shotgun (WGS) entry which is preliminary data.</text>
</comment>
<evidence type="ECO:0000313" key="1">
    <source>
        <dbReference type="EMBL" id="MFD1677098.1"/>
    </source>
</evidence>
<dbReference type="RefSeq" id="WP_377945014.1">
    <property type="nucleotide sequence ID" value="NZ_JBHUCX010000085.1"/>
</dbReference>
<keyword evidence="2" id="KW-1185">Reference proteome</keyword>
<organism evidence="1 2">
    <name type="scientific">Alicyclobacillus fodiniaquatilis</name>
    <dbReference type="NCBI Taxonomy" id="1661150"/>
    <lineage>
        <taxon>Bacteria</taxon>
        <taxon>Bacillati</taxon>
        <taxon>Bacillota</taxon>
        <taxon>Bacilli</taxon>
        <taxon>Bacillales</taxon>
        <taxon>Alicyclobacillaceae</taxon>
        <taxon>Alicyclobacillus</taxon>
    </lineage>
</organism>
<protein>
    <submittedName>
        <fullName evidence="1">Uncharacterized protein</fullName>
    </submittedName>
</protein>
<dbReference type="EMBL" id="JBHUCX010000085">
    <property type="protein sequence ID" value="MFD1677098.1"/>
    <property type="molecule type" value="Genomic_DNA"/>
</dbReference>
<accession>A0ABW4JM89</accession>
<proteinExistence type="predicted"/>
<dbReference type="Proteomes" id="UP001597079">
    <property type="component" value="Unassembled WGS sequence"/>
</dbReference>
<name>A0ABW4JM89_9BACL</name>
<reference evidence="2" key="1">
    <citation type="journal article" date="2019" name="Int. J. Syst. Evol. Microbiol.">
        <title>The Global Catalogue of Microorganisms (GCM) 10K type strain sequencing project: providing services to taxonomists for standard genome sequencing and annotation.</title>
        <authorList>
            <consortium name="The Broad Institute Genomics Platform"/>
            <consortium name="The Broad Institute Genome Sequencing Center for Infectious Disease"/>
            <person name="Wu L."/>
            <person name="Ma J."/>
        </authorList>
    </citation>
    <scope>NUCLEOTIDE SEQUENCE [LARGE SCALE GENOMIC DNA]</scope>
    <source>
        <strain evidence="2">CGMCC 1.12286</strain>
    </source>
</reference>
<evidence type="ECO:0000313" key="2">
    <source>
        <dbReference type="Proteomes" id="UP001597079"/>
    </source>
</evidence>
<sequence>MEQFDTNAMKFVYQARLDQAANNRRGYAVENPSSSLFYKMWKSLAERK</sequence>
<gene>
    <name evidence="1" type="ORF">ACFSB2_20695</name>
</gene>